<organism evidence="5 6">
    <name type="scientific">Cyphellophora europaea (strain CBS 101466)</name>
    <name type="common">Phialophora europaea</name>
    <dbReference type="NCBI Taxonomy" id="1220924"/>
    <lineage>
        <taxon>Eukaryota</taxon>
        <taxon>Fungi</taxon>
        <taxon>Dikarya</taxon>
        <taxon>Ascomycota</taxon>
        <taxon>Pezizomycotina</taxon>
        <taxon>Eurotiomycetes</taxon>
        <taxon>Chaetothyriomycetidae</taxon>
        <taxon>Chaetothyriales</taxon>
        <taxon>Cyphellophoraceae</taxon>
        <taxon>Cyphellophora</taxon>
    </lineage>
</organism>
<dbReference type="SUPFAM" id="SSF56300">
    <property type="entry name" value="Metallo-dependent phosphatases"/>
    <property type="match status" value="1"/>
</dbReference>
<dbReference type="InterPro" id="IPR041805">
    <property type="entry name" value="ASMase/PPN1_MPP"/>
</dbReference>
<dbReference type="AlphaFoldDB" id="W2SA77"/>
<protein>
    <recommendedName>
        <fullName evidence="4">Calcineurin-like phosphoesterase domain-containing protein</fullName>
    </recommendedName>
</protein>
<reference evidence="5 6" key="1">
    <citation type="submission" date="2013-03" db="EMBL/GenBank/DDBJ databases">
        <title>The Genome Sequence of Phialophora europaea CBS 101466.</title>
        <authorList>
            <consortium name="The Broad Institute Genomics Platform"/>
            <person name="Cuomo C."/>
            <person name="de Hoog S."/>
            <person name="Gorbushina A."/>
            <person name="Walker B."/>
            <person name="Young S.K."/>
            <person name="Zeng Q."/>
            <person name="Gargeya S."/>
            <person name="Fitzgerald M."/>
            <person name="Haas B."/>
            <person name="Abouelleil A."/>
            <person name="Allen A.W."/>
            <person name="Alvarado L."/>
            <person name="Arachchi H.M."/>
            <person name="Berlin A.M."/>
            <person name="Chapman S.B."/>
            <person name="Gainer-Dewar J."/>
            <person name="Goldberg J."/>
            <person name="Griggs A."/>
            <person name="Gujja S."/>
            <person name="Hansen M."/>
            <person name="Howarth C."/>
            <person name="Imamovic A."/>
            <person name="Ireland A."/>
            <person name="Larimer J."/>
            <person name="McCowan C."/>
            <person name="Murphy C."/>
            <person name="Pearson M."/>
            <person name="Poon T.W."/>
            <person name="Priest M."/>
            <person name="Roberts A."/>
            <person name="Saif S."/>
            <person name="Shea T."/>
            <person name="Sisk P."/>
            <person name="Sykes S."/>
            <person name="Wortman J."/>
            <person name="Nusbaum C."/>
            <person name="Birren B."/>
        </authorList>
    </citation>
    <scope>NUCLEOTIDE SEQUENCE [LARGE SCALE GENOMIC DNA]</scope>
    <source>
        <strain evidence="5 6">CBS 101466</strain>
    </source>
</reference>
<dbReference type="InterPro" id="IPR029052">
    <property type="entry name" value="Metallo-depent_PP-like"/>
</dbReference>
<dbReference type="HOGENOM" id="CLU_014743_2_1_1"/>
<keyword evidence="2" id="KW-0325">Glycoprotein</keyword>
<feature type="signal peptide" evidence="3">
    <location>
        <begin position="1"/>
        <end position="22"/>
    </location>
</feature>
<accession>W2SA77</accession>
<dbReference type="Pfam" id="PF00149">
    <property type="entry name" value="Metallophos"/>
    <property type="match status" value="1"/>
</dbReference>
<dbReference type="PROSITE" id="PS51257">
    <property type="entry name" value="PROKAR_LIPOPROTEIN"/>
    <property type="match status" value="1"/>
</dbReference>
<gene>
    <name evidence="5" type="ORF">HMPREF1541_09468</name>
</gene>
<dbReference type="OrthoDB" id="282973at2759"/>
<keyword evidence="6" id="KW-1185">Reference proteome</keyword>
<dbReference type="GO" id="GO:0008081">
    <property type="term" value="F:phosphoric diester hydrolase activity"/>
    <property type="evidence" value="ECO:0007669"/>
    <property type="project" value="TreeGrafter"/>
</dbReference>
<dbReference type="RefSeq" id="XP_008712364.1">
    <property type="nucleotide sequence ID" value="XM_008714142.1"/>
</dbReference>
<dbReference type="eggNOG" id="KOG3770">
    <property type="taxonomic scope" value="Eukaryota"/>
</dbReference>
<dbReference type="EMBL" id="KB822712">
    <property type="protein sequence ID" value="ETN45636.1"/>
    <property type="molecule type" value="Genomic_DNA"/>
</dbReference>
<dbReference type="InParanoid" id="W2SA77"/>
<feature type="domain" description="Calcineurin-like phosphoesterase" evidence="4">
    <location>
        <begin position="231"/>
        <end position="519"/>
    </location>
</feature>
<dbReference type="PANTHER" id="PTHR10340">
    <property type="entry name" value="SPHINGOMYELIN PHOSPHODIESTERASE"/>
    <property type="match status" value="1"/>
</dbReference>
<dbReference type="CDD" id="cd00842">
    <property type="entry name" value="MPP_ASMase"/>
    <property type="match status" value="1"/>
</dbReference>
<dbReference type="Gene3D" id="3.60.21.10">
    <property type="match status" value="1"/>
</dbReference>
<evidence type="ECO:0000256" key="2">
    <source>
        <dbReference type="ARBA" id="ARBA00023180"/>
    </source>
</evidence>
<keyword evidence="3" id="KW-0732">Signal</keyword>
<dbReference type="VEuPathDB" id="FungiDB:HMPREF1541_09468"/>
<keyword evidence="1" id="KW-0378">Hydrolase</keyword>
<dbReference type="Proteomes" id="UP000030752">
    <property type="component" value="Unassembled WGS sequence"/>
</dbReference>
<evidence type="ECO:0000259" key="4">
    <source>
        <dbReference type="Pfam" id="PF00149"/>
    </source>
</evidence>
<dbReference type="InterPro" id="IPR004843">
    <property type="entry name" value="Calcineurin-like_PHP"/>
</dbReference>
<evidence type="ECO:0000313" key="5">
    <source>
        <dbReference type="EMBL" id="ETN45636.1"/>
    </source>
</evidence>
<evidence type="ECO:0000256" key="3">
    <source>
        <dbReference type="SAM" id="SignalP"/>
    </source>
</evidence>
<name>W2SA77_CYPE1</name>
<feature type="chain" id="PRO_5004825088" description="Calcineurin-like phosphoesterase domain-containing protein" evidence="3">
    <location>
        <begin position="23"/>
        <end position="695"/>
    </location>
</feature>
<proteinExistence type="predicted"/>
<dbReference type="PANTHER" id="PTHR10340:SF27">
    <property type="entry name" value="ACL091CP"/>
    <property type="match status" value="1"/>
</dbReference>
<evidence type="ECO:0000313" key="6">
    <source>
        <dbReference type="Proteomes" id="UP000030752"/>
    </source>
</evidence>
<dbReference type="STRING" id="1220924.W2SA77"/>
<evidence type="ECO:0000256" key="1">
    <source>
        <dbReference type="ARBA" id="ARBA00022801"/>
    </source>
</evidence>
<sequence length="695" mass="76131">MARTYLFSALAIAACTCEQATAQNNQQTQLAYTVPAGFPTSLFPAYYIPPSPTQQPQPIIHDEVLNYTFPLELTNPETIPQEGEDPVYFPEPIGTFSNGTAIIAEAQGQLENILGGDGSNCTKCVSALEVGQYVAQRVPKMVPQLLISLCQQTKFMSNDSCEVEYTAEDFGAVWTQVLALADMKEDGQAICNRLSSTFCPRPHTIPSDTTSFFGPKPDNVTVPKPSGELVKVWHGSDFHLDPRYLIGSEANCTGGGGLCCRPQGNPKSGNVTLPATLYGEYKCDSPYYLVAAALQSIGPLTGTSYDNKSTDEQFAWSIFTGDLTSHEDQNELSRNYTLYAETAVYGMLKHYIPSGPIFVALGNHDTNPEAIDSPHSLPGALGQQQSWNFEHVAGLWKHNDWISDSAARQARMHYGAYSINHPTYPKLRIITINTDFWYRNNYLNFINTTNPDPSGIQLFLSKELLAAEAASERVWIIGHVLTGWDGTNPLPNPTDLFYQIIDRFSPHVIAGVFFGHTHEDELMIYYANNATTQSAATAQTVGWIGPSLTPLTNVNPSFRMYLVDTGDFQIYDAFTYYSAVSANRVLPDPSSSDTGPVFELEYSTRDTYGPSVSWPDAAPLNATFWHLVSEQVARNTSLASVQNMLQGRMSVKTPNCTSTACAEARACYMRSGSVALGRACPQGYGSVQSAFSPKA</sequence>
<dbReference type="GeneID" id="19976807"/>